<dbReference type="RefSeq" id="WP_070999111.1">
    <property type="nucleotide sequence ID" value="NZ_JBEPNV010000001.1"/>
</dbReference>
<sequence length="60" mass="6549">MLDVFGTQAETPGWTVVRLFGVHRQARIIRLDAWGALVPPISGPVRAITATEIAFGHLTH</sequence>
<organism evidence="1 2">
    <name type="scientific">Methylobacterium radiotolerans</name>
    <dbReference type="NCBI Taxonomy" id="31998"/>
    <lineage>
        <taxon>Bacteria</taxon>
        <taxon>Pseudomonadati</taxon>
        <taxon>Pseudomonadota</taxon>
        <taxon>Alphaproteobacteria</taxon>
        <taxon>Hyphomicrobiales</taxon>
        <taxon>Methylobacteriaceae</taxon>
        <taxon>Methylobacterium</taxon>
    </lineage>
</organism>
<proteinExistence type="predicted"/>
<comment type="caution">
    <text evidence="1">The sequence shown here is derived from an EMBL/GenBank/DDBJ whole genome shotgun (WGS) entry which is preliminary data.</text>
</comment>
<reference evidence="1 2" key="1">
    <citation type="submission" date="2024-06" db="EMBL/GenBank/DDBJ databases">
        <title>Genomics of switchgrass bacterial isolates.</title>
        <authorList>
            <person name="Shade A."/>
        </authorList>
    </citation>
    <scope>NUCLEOTIDE SEQUENCE [LARGE SCALE GENOMIC DNA]</scope>
    <source>
        <strain evidence="1 2">PvP084</strain>
    </source>
</reference>
<protein>
    <submittedName>
        <fullName evidence="1">Uncharacterized protein</fullName>
    </submittedName>
</protein>
<evidence type="ECO:0000313" key="1">
    <source>
        <dbReference type="EMBL" id="MET3869238.1"/>
    </source>
</evidence>
<accession>A0ABV2NS76</accession>
<dbReference type="Proteomes" id="UP001549119">
    <property type="component" value="Unassembled WGS sequence"/>
</dbReference>
<name>A0ABV2NS76_9HYPH</name>
<keyword evidence="2" id="KW-1185">Reference proteome</keyword>
<gene>
    <name evidence="1" type="ORF">ABIC20_006547</name>
</gene>
<evidence type="ECO:0000313" key="2">
    <source>
        <dbReference type="Proteomes" id="UP001549119"/>
    </source>
</evidence>
<dbReference type="EMBL" id="JBEPNW010000002">
    <property type="protein sequence ID" value="MET3869238.1"/>
    <property type="molecule type" value="Genomic_DNA"/>
</dbReference>